<protein>
    <submittedName>
        <fullName evidence="2">Uncharacterized protein</fullName>
    </submittedName>
</protein>
<dbReference type="AlphaFoldDB" id="A0A645HME9"/>
<feature type="region of interest" description="Disordered" evidence="1">
    <location>
        <begin position="104"/>
        <end position="135"/>
    </location>
</feature>
<dbReference type="EMBL" id="VSSQ01095239">
    <property type="protein sequence ID" value="MPN39429.1"/>
    <property type="molecule type" value="Genomic_DNA"/>
</dbReference>
<sequence length="135" mass="16173">MGWSGYVQKMPSRPFRDRRAIFANCRSDWRNNHVGCVRWSRNTALPGTCTPTRRAGRRAMPAEFWHWDSAGRGDRDCGRRWRNRTDRHRTTSCRRRNRVPLREWSGKHSCLPAPPRRRCRRHSRPKAGSRRRHRS</sequence>
<organism evidence="2">
    <name type="scientific">bioreactor metagenome</name>
    <dbReference type="NCBI Taxonomy" id="1076179"/>
    <lineage>
        <taxon>unclassified sequences</taxon>
        <taxon>metagenomes</taxon>
        <taxon>ecological metagenomes</taxon>
    </lineage>
</organism>
<evidence type="ECO:0000256" key="1">
    <source>
        <dbReference type="SAM" id="MobiDB-lite"/>
    </source>
</evidence>
<feature type="compositionally biased region" description="Basic residues" evidence="1">
    <location>
        <begin position="115"/>
        <end position="135"/>
    </location>
</feature>
<name>A0A645HME9_9ZZZZ</name>
<reference evidence="2" key="1">
    <citation type="submission" date="2019-08" db="EMBL/GenBank/DDBJ databases">
        <authorList>
            <person name="Kucharzyk K."/>
            <person name="Murdoch R.W."/>
            <person name="Higgins S."/>
            <person name="Loffler F."/>
        </authorList>
    </citation>
    <scope>NUCLEOTIDE SEQUENCE</scope>
</reference>
<accession>A0A645HME9</accession>
<gene>
    <name evidence="2" type="ORF">SDC9_186957</name>
</gene>
<evidence type="ECO:0000313" key="2">
    <source>
        <dbReference type="EMBL" id="MPN39429.1"/>
    </source>
</evidence>
<comment type="caution">
    <text evidence="2">The sequence shown here is derived from an EMBL/GenBank/DDBJ whole genome shotgun (WGS) entry which is preliminary data.</text>
</comment>
<proteinExistence type="predicted"/>